<protein>
    <submittedName>
        <fullName evidence="6">XRE family transcriptional regulator</fullName>
    </submittedName>
</protein>
<dbReference type="Pfam" id="PF09856">
    <property type="entry name" value="ScfRs"/>
    <property type="match status" value="1"/>
</dbReference>
<evidence type="ECO:0000259" key="5">
    <source>
        <dbReference type="PROSITE" id="PS50943"/>
    </source>
</evidence>
<dbReference type="PANTHER" id="PTHR46797:SF23">
    <property type="entry name" value="HTH-TYPE TRANSCRIPTIONAL REGULATOR SUTR"/>
    <property type="match status" value="1"/>
</dbReference>
<gene>
    <name evidence="6" type="ORF">D3218_12215</name>
</gene>
<dbReference type="InterPro" id="IPR010359">
    <property type="entry name" value="IrrE_HExxH"/>
</dbReference>
<evidence type="ECO:0000256" key="3">
    <source>
        <dbReference type="ARBA" id="ARBA00023125"/>
    </source>
</evidence>
<evidence type="ECO:0000256" key="4">
    <source>
        <dbReference type="ARBA" id="ARBA00023163"/>
    </source>
</evidence>
<dbReference type="CDD" id="cd00093">
    <property type="entry name" value="HTH_XRE"/>
    <property type="match status" value="1"/>
</dbReference>
<feature type="domain" description="HTH cro/C1-type" evidence="5">
    <location>
        <begin position="12"/>
        <end position="66"/>
    </location>
</feature>
<dbReference type="InterPro" id="IPR010982">
    <property type="entry name" value="Lambda_DNA-bd_dom_sf"/>
</dbReference>
<comment type="caution">
    <text evidence="6">The sequence shown here is derived from an EMBL/GenBank/DDBJ whole genome shotgun (WGS) entry which is preliminary data.</text>
</comment>
<keyword evidence="4" id="KW-0804">Transcription</keyword>
<dbReference type="GO" id="GO:0003700">
    <property type="term" value="F:DNA-binding transcription factor activity"/>
    <property type="evidence" value="ECO:0007669"/>
    <property type="project" value="TreeGrafter"/>
</dbReference>
<dbReference type="Pfam" id="PF01381">
    <property type="entry name" value="HTH_3"/>
    <property type="match status" value="1"/>
</dbReference>
<dbReference type="PIRSF" id="PIRSF019251">
    <property type="entry name" value="Rv0465c"/>
    <property type="match status" value="1"/>
</dbReference>
<dbReference type="Gene3D" id="1.10.260.40">
    <property type="entry name" value="lambda repressor-like DNA-binding domains"/>
    <property type="match status" value="1"/>
</dbReference>
<dbReference type="InterPro" id="IPR018653">
    <property type="entry name" value="ScfR_C"/>
</dbReference>
<dbReference type="InterPro" id="IPR001387">
    <property type="entry name" value="Cro/C1-type_HTH"/>
</dbReference>
<keyword evidence="3" id="KW-0238">DNA-binding</keyword>
<dbReference type="InterPro" id="IPR026281">
    <property type="entry name" value="HTH_RamB"/>
</dbReference>
<dbReference type="PANTHER" id="PTHR46797">
    <property type="entry name" value="HTH-TYPE TRANSCRIPTIONAL REGULATOR"/>
    <property type="match status" value="1"/>
</dbReference>
<organism evidence="6 7">
    <name type="scientific">Aureimonas flava</name>
    <dbReference type="NCBI Taxonomy" id="2320271"/>
    <lineage>
        <taxon>Bacteria</taxon>
        <taxon>Pseudomonadati</taxon>
        <taxon>Pseudomonadota</taxon>
        <taxon>Alphaproteobacteria</taxon>
        <taxon>Hyphomicrobiales</taxon>
        <taxon>Aurantimonadaceae</taxon>
        <taxon>Aureimonas</taxon>
    </lineage>
</organism>
<keyword evidence="7" id="KW-1185">Reference proteome</keyword>
<dbReference type="EMBL" id="QYRN01000006">
    <property type="protein sequence ID" value="RIY00060.1"/>
    <property type="molecule type" value="Genomic_DNA"/>
</dbReference>
<evidence type="ECO:0000256" key="2">
    <source>
        <dbReference type="ARBA" id="ARBA00023015"/>
    </source>
</evidence>
<dbReference type="RefSeq" id="WP_119540371.1">
    <property type="nucleotide sequence ID" value="NZ_QYRN01000006.1"/>
</dbReference>
<keyword evidence="2" id="KW-0805">Transcription regulation</keyword>
<dbReference type="AlphaFoldDB" id="A0A3A1WJH4"/>
<dbReference type="Proteomes" id="UP000265750">
    <property type="component" value="Unassembled WGS sequence"/>
</dbReference>
<dbReference type="SUPFAM" id="SSF47413">
    <property type="entry name" value="lambda repressor-like DNA-binding domains"/>
    <property type="match status" value="1"/>
</dbReference>
<evidence type="ECO:0000256" key="1">
    <source>
        <dbReference type="ARBA" id="ARBA00007227"/>
    </source>
</evidence>
<dbReference type="GO" id="GO:0005829">
    <property type="term" value="C:cytosol"/>
    <property type="evidence" value="ECO:0007669"/>
    <property type="project" value="TreeGrafter"/>
</dbReference>
<dbReference type="OrthoDB" id="1123084at2"/>
<evidence type="ECO:0000313" key="6">
    <source>
        <dbReference type="EMBL" id="RIY00060.1"/>
    </source>
</evidence>
<evidence type="ECO:0000313" key="7">
    <source>
        <dbReference type="Proteomes" id="UP000265750"/>
    </source>
</evidence>
<dbReference type="GO" id="GO:0003677">
    <property type="term" value="F:DNA binding"/>
    <property type="evidence" value="ECO:0007669"/>
    <property type="project" value="UniProtKB-KW"/>
</dbReference>
<dbReference type="SMART" id="SM00530">
    <property type="entry name" value="HTH_XRE"/>
    <property type="match status" value="1"/>
</dbReference>
<name>A0A3A1WJH4_9HYPH</name>
<proteinExistence type="inferred from homology"/>
<comment type="similarity">
    <text evidence="1">Belongs to the short-chain fatty acyl-CoA assimilation regulator (ScfR) family.</text>
</comment>
<dbReference type="InterPro" id="IPR050807">
    <property type="entry name" value="TransReg_Diox_bact_type"/>
</dbReference>
<reference evidence="7" key="1">
    <citation type="submission" date="2018-09" db="EMBL/GenBank/DDBJ databases">
        <authorList>
            <person name="Tuo L."/>
        </authorList>
    </citation>
    <scope>NUCLEOTIDE SEQUENCE [LARGE SCALE GENOMIC DNA]</scope>
    <source>
        <strain evidence="7">M2BS4Y-1</strain>
    </source>
</reference>
<dbReference type="PROSITE" id="PS50943">
    <property type="entry name" value="HTH_CROC1"/>
    <property type="match status" value="1"/>
</dbReference>
<accession>A0A3A1WJH4</accession>
<dbReference type="Pfam" id="PF06114">
    <property type="entry name" value="Peptidase_M78"/>
    <property type="match status" value="1"/>
</dbReference>
<sequence>MADNKVFAGPKVRRLRNSLGLTQTAMAGTLGISPSYLNLIERDQRPLTVQILLKMAQAFSVDLAEWQGGDRDKTVAELRRIFADPLIAGELPGEGELVELADAAPNVAAALAKLHRAYGETQGRLSDLSAAMGRGEGPMPALSRLPLDEVRETLEGRAHHHASLETAAEALRAEIGAGSDDFGGALRRWLRERHDIAVRVLPVETMPLWRRRFDRHSRRLFLSERLDAAGRLREMAAEAVRLAFGAVVESEVASFGFSGDEARRIAMRELTRYGALATVMPYGPFGEAAEALGFDVERLSARFGAGFADAAERLTSLRRRAAPGPPFFFLEADPVGHVLRRSGARGFPAALFGGLCARLPHARAGETVLAERAEMPDGTAYLLVARAETGLGGDWPEPGRRTRVLLGCEWEAAAGTVYARALGTGRPVGIGPACRHCEREACASRAEPPLTRPLALDEWVSGLTPYDFR</sequence>